<evidence type="ECO:0000256" key="1">
    <source>
        <dbReference type="ARBA" id="ARBA00022737"/>
    </source>
</evidence>
<dbReference type="EMBL" id="CAJOAZ010026807">
    <property type="protein sequence ID" value="CAF4404498.1"/>
    <property type="molecule type" value="Genomic_DNA"/>
</dbReference>
<dbReference type="Proteomes" id="UP000663844">
    <property type="component" value="Unassembled WGS sequence"/>
</dbReference>
<dbReference type="AlphaFoldDB" id="A0A820P8R8"/>
<dbReference type="SUPFAM" id="SSF63829">
    <property type="entry name" value="Calcium-dependent phosphotriesterase"/>
    <property type="match status" value="1"/>
</dbReference>
<feature type="non-terminal residue" evidence="3">
    <location>
        <position position="1"/>
    </location>
</feature>
<feature type="non-terminal residue" evidence="3">
    <location>
        <position position="95"/>
    </location>
</feature>
<comment type="caution">
    <text evidence="3">The sequence shown here is derived from an EMBL/GenBank/DDBJ whole genome shotgun (WGS) entry which is preliminary data.</text>
</comment>
<evidence type="ECO:0000313" key="4">
    <source>
        <dbReference type="Proteomes" id="UP000663844"/>
    </source>
</evidence>
<dbReference type="Gene3D" id="2.120.10.30">
    <property type="entry name" value="TolB, C-terminal domain"/>
    <property type="match status" value="1"/>
</dbReference>
<dbReference type="InterPro" id="IPR001258">
    <property type="entry name" value="NHL_repeat"/>
</dbReference>
<evidence type="ECO:0000313" key="3">
    <source>
        <dbReference type="EMBL" id="CAF4404498.1"/>
    </source>
</evidence>
<feature type="region of interest" description="Disordered" evidence="2">
    <location>
        <begin position="73"/>
        <end position="95"/>
    </location>
</feature>
<reference evidence="3" key="1">
    <citation type="submission" date="2021-02" db="EMBL/GenBank/DDBJ databases">
        <authorList>
            <person name="Nowell W R."/>
        </authorList>
    </citation>
    <scope>NUCLEOTIDE SEQUENCE</scope>
</reference>
<sequence length="95" mass="10581">QLVLVNHININTKWKQYGITIAGGNGRGNKLNQLNGPKGIYVDDDHQTIYIADWGNHRIVEWKYAAKNGQIVAGGNGNRNRSDQLNNPTDVIVDK</sequence>
<name>A0A820P8R8_9BILA</name>
<gene>
    <name evidence="3" type="ORF">OXD698_LOCUS51656</name>
</gene>
<evidence type="ECO:0000256" key="2">
    <source>
        <dbReference type="SAM" id="MobiDB-lite"/>
    </source>
</evidence>
<protein>
    <recommendedName>
        <fullName evidence="5">NHL repeat containing protein</fullName>
    </recommendedName>
</protein>
<organism evidence="3 4">
    <name type="scientific">Adineta steineri</name>
    <dbReference type="NCBI Taxonomy" id="433720"/>
    <lineage>
        <taxon>Eukaryota</taxon>
        <taxon>Metazoa</taxon>
        <taxon>Spiralia</taxon>
        <taxon>Gnathifera</taxon>
        <taxon>Rotifera</taxon>
        <taxon>Eurotatoria</taxon>
        <taxon>Bdelloidea</taxon>
        <taxon>Adinetida</taxon>
        <taxon>Adinetidae</taxon>
        <taxon>Adineta</taxon>
    </lineage>
</organism>
<keyword evidence="1" id="KW-0677">Repeat</keyword>
<proteinExistence type="predicted"/>
<dbReference type="InterPro" id="IPR011042">
    <property type="entry name" value="6-blade_b-propeller_TolB-like"/>
</dbReference>
<dbReference type="Pfam" id="PF01436">
    <property type="entry name" value="NHL"/>
    <property type="match status" value="1"/>
</dbReference>
<accession>A0A820P8R8</accession>
<evidence type="ECO:0008006" key="5">
    <source>
        <dbReference type="Google" id="ProtNLM"/>
    </source>
</evidence>